<name>A6WAQ7_KINRD</name>
<sequence length="254" mass="26687">MRLGGAGPAGSGAGPAGSDRSRARAPRDDRDVVFAADLVGDPYGGLVRKVPRLLSCLLAGAAFGVLDSLVNHGSFVADPATITAGQQVARFSSYLLNAGWAWAALPVLAGWWATTRLMGAVAGWVSVSAAVVAYYVSDSLVRDEPFSYYTAEMVLWLAACLLLCAPLGLSGAWSRRRDRWGLVAGLVVPLGAAVQMAVLPPGLDGVIVYPQAVWARWTVWVVAAAAAAVSAALLLRRWRRFRVRGAAADVGALW</sequence>
<keyword evidence="4" id="KW-1185">Reference proteome</keyword>
<feature type="transmembrane region" description="Helical" evidence="2">
    <location>
        <begin position="117"/>
        <end position="136"/>
    </location>
</feature>
<feature type="transmembrane region" description="Helical" evidence="2">
    <location>
        <begin position="91"/>
        <end position="112"/>
    </location>
</feature>
<evidence type="ECO:0000256" key="2">
    <source>
        <dbReference type="SAM" id="Phobius"/>
    </source>
</evidence>
<dbReference type="HOGENOM" id="CLU_095650_0_0_11"/>
<reference evidence="4" key="1">
    <citation type="journal article" date="2008" name="PLoS ONE">
        <title>Survival in nuclear waste, extreme resistance, and potential applications gleaned from the genome sequence of Kineococcus radiotolerans SRS30216.</title>
        <authorList>
            <person name="Bagwell C.E."/>
            <person name="Bhat S."/>
            <person name="Hawkins G.M."/>
            <person name="Smith B.W."/>
            <person name="Biswas T."/>
            <person name="Hoover T.R."/>
            <person name="Saunders E."/>
            <person name="Han C.S."/>
            <person name="Tsodikov O.V."/>
            <person name="Shimkets L.J."/>
        </authorList>
    </citation>
    <scope>NUCLEOTIDE SEQUENCE [LARGE SCALE GENOMIC DNA]</scope>
    <source>
        <strain evidence="4">ATCC BAA-149 / DSM 14245 / SRS30216</strain>
    </source>
</reference>
<dbReference type="InterPro" id="IPR045393">
    <property type="entry name" value="DUF6518"/>
</dbReference>
<dbReference type="EMBL" id="CP000750">
    <property type="protein sequence ID" value="ABS03896.1"/>
    <property type="molecule type" value="Genomic_DNA"/>
</dbReference>
<dbReference type="KEGG" id="kra:Krad_2416"/>
<organism evidence="3 4">
    <name type="scientific">Kineococcus radiotolerans (strain ATCC BAA-149 / DSM 14245 / SRS30216)</name>
    <dbReference type="NCBI Taxonomy" id="266940"/>
    <lineage>
        <taxon>Bacteria</taxon>
        <taxon>Bacillati</taxon>
        <taxon>Actinomycetota</taxon>
        <taxon>Actinomycetes</taxon>
        <taxon>Kineosporiales</taxon>
        <taxon>Kineosporiaceae</taxon>
        <taxon>Kineococcus</taxon>
    </lineage>
</organism>
<evidence type="ECO:0000256" key="1">
    <source>
        <dbReference type="SAM" id="MobiDB-lite"/>
    </source>
</evidence>
<evidence type="ECO:0000313" key="3">
    <source>
        <dbReference type="EMBL" id="ABS03896.1"/>
    </source>
</evidence>
<protein>
    <submittedName>
        <fullName evidence="3">Uncharacterized protein</fullName>
    </submittedName>
</protein>
<feature type="region of interest" description="Disordered" evidence="1">
    <location>
        <begin position="1"/>
        <end position="26"/>
    </location>
</feature>
<feature type="transmembrane region" description="Helical" evidence="2">
    <location>
        <begin position="181"/>
        <end position="202"/>
    </location>
</feature>
<accession>A6WAQ7</accession>
<keyword evidence="2" id="KW-0812">Transmembrane</keyword>
<keyword evidence="2" id="KW-1133">Transmembrane helix</keyword>
<gene>
    <name evidence="3" type="ordered locus">Krad_2416</name>
</gene>
<dbReference type="Proteomes" id="UP000001116">
    <property type="component" value="Chromosome"/>
</dbReference>
<proteinExistence type="predicted"/>
<feature type="transmembrane region" description="Helical" evidence="2">
    <location>
        <begin position="53"/>
        <end position="71"/>
    </location>
</feature>
<feature type="transmembrane region" description="Helical" evidence="2">
    <location>
        <begin position="214"/>
        <end position="235"/>
    </location>
</feature>
<evidence type="ECO:0000313" key="4">
    <source>
        <dbReference type="Proteomes" id="UP000001116"/>
    </source>
</evidence>
<feature type="transmembrane region" description="Helical" evidence="2">
    <location>
        <begin position="148"/>
        <end position="169"/>
    </location>
</feature>
<keyword evidence="2" id="KW-0472">Membrane</keyword>
<feature type="compositionally biased region" description="Gly residues" evidence="1">
    <location>
        <begin position="1"/>
        <end position="15"/>
    </location>
</feature>
<dbReference type="Pfam" id="PF20128">
    <property type="entry name" value="DUF6518"/>
    <property type="match status" value="1"/>
</dbReference>
<dbReference type="eggNOG" id="ENOG5033K1B">
    <property type="taxonomic scope" value="Bacteria"/>
</dbReference>
<dbReference type="AlphaFoldDB" id="A6WAQ7"/>